<feature type="non-terminal residue" evidence="1">
    <location>
        <position position="42"/>
    </location>
</feature>
<keyword evidence="2" id="KW-1185">Reference proteome</keyword>
<gene>
    <name evidence="1" type="ORF">MHI_LOCUS700972</name>
</gene>
<dbReference type="EMBL" id="CAJDYZ010009753">
    <property type="protein sequence ID" value="CAD1477012.1"/>
    <property type="molecule type" value="Genomic_DNA"/>
</dbReference>
<evidence type="ECO:0000313" key="1">
    <source>
        <dbReference type="EMBL" id="CAD1477012.1"/>
    </source>
</evidence>
<protein>
    <submittedName>
        <fullName evidence="1">Uncharacterized protein</fullName>
    </submittedName>
</protein>
<comment type="caution">
    <text evidence="1">The sequence shown here is derived from an EMBL/GenBank/DDBJ whole genome shotgun (WGS) entry which is preliminary data.</text>
</comment>
<sequence>DHRLSSVRRMNVADEKEEILDSGQRCDIEMEHHAKRFLLIGE</sequence>
<reference evidence="1" key="1">
    <citation type="submission" date="2020-07" db="EMBL/GenBank/DDBJ databases">
        <authorList>
            <person name="Nazaruddin N."/>
        </authorList>
    </citation>
    <scope>NUCLEOTIDE SEQUENCE</scope>
</reference>
<name>A0A6V7H9V7_9HYME</name>
<evidence type="ECO:0000313" key="2">
    <source>
        <dbReference type="Proteomes" id="UP000752696"/>
    </source>
</evidence>
<dbReference type="Proteomes" id="UP000752696">
    <property type="component" value="Unassembled WGS sequence"/>
</dbReference>
<dbReference type="AlphaFoldDB" id="A0A6V7H9V7"/>
<feature type="non-terminal residue" evidence="1">
    <location>
        <position position="1"/>
    </location>
</feature>
<accession>A0A6V7H9V7</accession>
<proteinExistence type="predicted"/>
<organism evidence="1 2">
    <name type="scientific">Heterotrigona itama</name>
    <dbReference type="NCBI Taxonomy" id="395501"/>
    <lineage>
        <taxon>Eukaryota</taxon>
        <taxon>Metazoa</taxon>
        <taxon>Ecdysozoa</taxon>
        <taxon>Arthropoda</taxon>
        <taxon>Hexapoda</taxon>
        <taxon>Insecta</taxon>
        <taxon>Pterygota</taxon>
        <taxon>Neoptera</taxon>
        <taxon>Endopterygota</taxon>
        <taxon>Hymenoptera</taxon>
        <taxon>Apocrita</taxon>
        <taxon>Aculeata</taxon>
        <taxon>Apoidea</taxon>
        <taxon>Anthophila</taxon>
        <taxon>Apidae</taxon>
        <taxon>Heterotrigona</taxon>
    </lineage>
</organism>